<dbReference type="AlphaFoldDB" id="A0A6B2JEX6"/>
<organism evidence="6 7">
    <name type="scientific">Pseudoroseicyclus tamaricis</name>
    <dbReference type="NCBI Taxonomy" id="2705421"/>
    <lineage>
        <taxon>Bacteria</taxon>
        <taxon>Pseudomonadati</taxon>
        <taxon>Pseudomonadota</taxon>
        <taxon>Alphaproteobacteria</taxon>
        <taxon>Rhodobacterales</taxon>
        <taxon>Paracoccaceae</taxon>
        <taxon>Pseudoroseicyclus</taxon>
    </lineage>
</organism>
<gene>
    <name evidence="6" type="primary">flgC</name>
    <name evidence="6" type="ORF">GZA08_00770</name>
</gene>
<comment type="similarity">
    <text evidence="2">Belongs to the flagella basal body rod proteins family.</text>
</comment>
<dbReference type="EMBL" id="JAAGAB010000001">
    <property type="protein sequence ID" value="NDU99500.1"/>
    <property type="molecule type" value="Genomic_DNA"/>
</dbReference>
<evidence type="ECO:0000313" key="7">
    <source>
        <dbReference type="Proteomes" id="UP000474757"/>
    </source>
</evidence>
<evidence type="ECO:0000259" key="5">
    <source>
        <dbReference type="Pfam" id="PF06429"/>
    </source>
</evidence>
<dbReference type="PANTHER" id="PTHR30435:SF19">
    <property type="entry name" value="FLAGELLAR BASAL-BODY ROD PROTEIN FLGG"/>
    <property type="match status" value="1"/>
</dbReference>
<feature type="domain" description="Flagellar basal body rod protein N-terminal" evidence="4">
    <location>
        <begin position="8"/>
        <end position="37"/>
    </location>
</feature>
<protein>
    <submittedName>
        <fullName evidence="6">Flagellar basal body rod protein FlgC</fullName>
    </submittedName>
</protein>
<keyword evidence="6" id="KW-0282">Flagellum</keyword>
<feature type="domain" description="Flagellar basal-body/hook protein C-terminal" evidence="5">
    <location>
        <begin position="83"/>
        <end position="127"/>
    </location>
</feature>
<evidence type="ECO:0000256" key="2">
    <source>
        <dbReference type="ARBA" id="ARBA00009677"/>
    </source>
</evidence>
<keyword evidence="7" id="KW-1185">Reference proteome</keyword>
<dbReference type="Proteomes" id="UP000474757">
    <property type="component" value="Unassembled WGS sequence"/>
</dbReference>
<evidence type="ECO:0000259" key="4">
    <source>
        <dbReference type="Pfam" id="PF00460"/>
    </source>
</evidence>
<evidence type="ECO:0000313" key="6">
    <source>
        <dbReference type="EMBL" id="NDU99500.1"/>
    </source>
</evidence>
<dbReference type="InterPro" id="IPR001444">
    <property type="entry name" value="Flag_bb_rod_N"/>
</dbReference>
<comment type="subcellular location">
    <subcellularLocation>
        <location evidence="1">Bacterial flagellum basal body</location>
    </subcellularLocation>
</comment>
<dbReference type="Pfam" id="PF06429">
    <property type="entry name" value="Flg_bbr_C"/>
    <property type="match status" value="1"/>
</dbReference>
<dbReference type="Pfam" id="PF00460">
    <property type="entry name" value="Flg_bb_rod"/>
    <property type="match status" value="1"/>
</dbReference>
<dbReference type="GO" id="GO:0071978">
    <property type="term" value="P:bacterial-type flagellum-dependent swarming motility"/>
    <property type="evidence" value="ECO:0007669"/>
    <property type="project" value="TreeGrafter"/>
</dbReference>
<comment type="caution">
    <text evidence="6">The sequence shown here is derived from an EMBL/GenBank/DDBJ whole genome shotgun (WGS) entry which is preliminary data.</text>
</comment>
<keyword evidence="3" id="KW-0975">Bacterial flagellum</keyword>
<keyword evidence="6" id="KW-0969">Cilium</keyword>
<dbReference type="RefSeq" id="WP_163889052.1">
    <property type="nucleotide sequence ID" value="NZ_JAAFYS010000001.1"/>
</dbReference>
<accession>A0A6B2JEX6</accession>
<evidence type="ECO:0000256" key="1">
    <source>
        <dbReference type="ARBA" id="ARBA00004117"/>
    </source>
</evidence>
<sequence>MSDFADSLNVTASAMRAQSMRLRLTAENVANADTPGYHRKTTSFQAAYEGGRATGLVEAGPVRLDRAPLSVEYDPSNPLADAEGNVEGSNVNLLLEVADAREAGRSYEANLKMFEQIRSMSTELMNLLRRR</sequence>
<dbReference type="InterPro" id="IPR010930">
    <property type="entry name" value="Flg_bb/hook_C_dom"/>
</dbReference>
<keyword evidence="6" id="KW-0966">Cell projection</keyword>
<dbReference type="NCBIfam" id="NF009275">
    <property type="entry name" value="PRK12632.1"/>
    <property type="match status" value="1"/>
</dbReference>
<dbReference type="GO" id="GO:0009425">
    <property type="term" value="C:bacterial-type flagellum basal body"/>
    <property type="evidence" value="ECO:0007669"/>
    <property type="project" value="UniProtKB-SubCell"/>
</dbReference>
<evidence type="ECO:0000256" key="3">
    <source>
        <dbReference type="ARBA" id="ARBA00023143"/>
    </source>
</evidence>
<dbReference type="PANTHER" id="PTHR30435">
    <property type="entry name" value="FLAGELLAR PROTEIN"/>
    <property type="match status" value="1"/>
</dbReference>
<name>A0A6B2JEX6_9RHOB</name>
<proteinExistence type="inferred from homology"/>
<reference evidence="6 7" key="1">
    <citation type="submission" date="2020-02" db="EMBL/GenBank/DDBJ databases">
        <title>Pseudoroseicyclus tamarix, sp. nov., isolated from offshore sediment of a Tamarix chinensis forest.</title>
        <authorList>
            <person name="Gai Y."/>
        </authorList>
    </citation>
    <scope>NUCLEOTIDE SEQUENCE [LARGE SCALE GENOMIC DNA]</scope>
    <source>
        <strain evidence="6 7">CLL3-39</strain>
    </source>
</reference>